<keyword evidence="5" id="KW-1185">Reference proteome</keyword>
<feature type="domain" description="Fibronectin type-III" evidence="2">
    <location>
        <begin position="399"/>
        <end position="498"/>
    </location>
</feature>
<name>A0ABT3GJD0_9BACT</name>
<dbReference type="InterPro" id="IPR014867">
    <property type="entry name" value="Spore_coat_CotH_CotH2/3/7"/>
</dbReference>
<dbReference type="InterPro" id="IPR036116">
    <property type="entry name" value="FN3_sf"/>
</dbReference>
<keyword evidence="1" id="KW-0732">Signal</keyword>
<dbReference type="SMART" id="SM00060">
    <property type="entry name" value="FN3"/>
    <property type="match status" value="3"/>
</dbReference>
<dbReference type="EMBL" id="JAPDDT010000005">
    <property type="protein sequence ID" value="MCW1923586.1"/>
    <property type="molecule type" value="Genomic_DNA"/>
</dbReference>
<comment type="caution">
    <text evidence="4">The sequence shown here is derived from an EMBL/GenBank/DDBJ whole genome shotgun (WGS) entry which is preliminary data.</text>
</comment>
<evidence type="ECO:0000259" key="3">
    <source>
        <dbReference type="PROSITE" id="PS51841"/>
    </source>
</evidence>
<dbReference type="InterPro" id="IPR054720">
    <property type="entry name" value="HpiC1"/>
</dbReference>
<reference evidence="4 5" key="1">
    <citation type="submission" date="2022-10" db="EMBL/GenBank/DDBJ databases">
        <title>Luteolibacter arcticus strain CCTCC AB 2014275, whole genome shotgun sequencing project.</title>
        <authorList>
            <person name="Zhao G."/>
            <person name="Shen L."/>
        </authorList>
    </citation>
    <scope>NUCLEOTIDE SEQUENCE [LARGE SCALE GENOMIC DNA]</scope>
    <source>
        <strain evidence="4 5">CCTCC AB 2014275</strain>
    </source>
</reference>
<accession>A0ABT3GJD0</accession>
<evidence type="ECO:0000259" key="2">
    <source>
        <dbReference type="PROSITE" id="PS50853"/>
    </source>
</evidence>
<dbReference type="Gene3D" id="2.60.40.1260">
    <property type="entry name" value="Lamin Tail domain"/>
    <property type="match status" value="1"/>
</dbReference>
<dbReference type="SUPFAM" id="SSF74853">
    <property type="entry name" value="Lamin A/C globular tail domain"/>
    <property type="match status" value="1"/>
</dbReference>
<dbReference type="InterPro" id="IPR008979">
    <property type="entry name" value="Galactose-bd-like_sf"/>
</dbReference>
<proteinExistence type="predicted"/>
<dbReference type="InterPro" id="IPR036415">
    <property type="entry name" value="Lamin_tail_dom_sf"/>
</dbReference>
<feature type="signal peptide" evidence="1">
    <location>
        <begin position="1"/>
        <end position="20"/>
    </location>
</feature>
<feature type="domain" description="LTD" evidence="3">
    <location>
        <begin position="488"/>
        <end position="609"/>
    </location>
</feature>
<dbReference type="InterPro" id="IPR003961">
    <property type="entry name" value="FN3_dom"/>
</dbReference>
<gene>
    <name evidence="4" type="ORF">OKA05_13560</name>
</gene>
<sequence>MKPILRIACIAIALLCPLVAAPVSIGDPSFEGNANVSGAWTHNLGPEWTGTGGVSSGNAFEEYVAGFAAAGNDHLGMELNYDVWQNLAVTYQSNTRYTLTVAAGHRGGTTQPGNQSQYLLADSTGAIYSTGIFNASSLPAQTFGDAPALVFDTPDNPAAVGKTIRVLLQSRGSGRSHFDNIRLDATSLVPPGTATVVNQSASAVTTATATLNGQVSNIGNGAPSITLFWGTANGGPATAGWQHSLALAGTHTGSYSGVISGLAPATSYYFTSRATNVAGESWAISSGSFETPPLPPSVANVAATAIAPTTATVGANVTATGGEIPTVTIYYGLSDGGTTAASWASSVSLGPLSGSATTALGGLSSGSTYHFRAFAQNSGGQAWAAASSNFATPVVALATVTNKAAEGITGTTASLRGEVTADGGDPPVVTLFYGTSNGGTNPAAWSSSVNLGVQSGDLSHFANALSPQTTYYFRSRAVNAAGTSWAASSASFATTPLVPNTAVINEIHYRPADKTSVEDFIELHNPGDAALDLSGWTLSGAVTFTFPGGTSLPAGGFLVVAEKPSVILSKYGKSALGPWTGKLNSTGERIELKDSGGVEKDSVEYGVGFPWPTGPDGSGSSAELLHPGLDNDLGGSWRASGSMAVPPVTYIASQATGWKYKKGSEEASSPVDAWRANGYNDSSWFTGQTGIGYGDPGIMTTLSDMPGGYRSVYFRKSFTVAAGSIPSQLRLRLRVDDGCVVWINGTEVRRLNVANGQLAYTYLSPVAHENAWEEYVINNADSFLFGGTNVISVHTFNNSDSSSDFSMDLELFSATNTSAVPTPGAVNSVKAATAVIPPQIRQVVHSPVTPVAGQQVTITAKVTDPDGIGTVNLAYQTVDPGNYIRLTDPAYATSWTTVQMRDNGLTGDAASGDSIYTVRLPANVQTNRRLVRYKITFSDDLGNTATIPYSDDQQPNFAYYVYGGLPTWQGAFRPGSTTLQSFPSTLLDDLPVYSLIANGSDVINSQYSSGSDAIRFRGTFVYDGVVYDHIEFKNRGEASTYVSGKNKWRFFFNRSRDLPAMNNFGEDYSEKWGSFSGDACASPWASLHRGMAGVEEASSYKVFQLGGLPSPNTHYYHFRVVRGATETPAAGTIINDPIGNAEGQYAGDFWGLYLAVEQPDGSFLDERGLPDGSVYKIEGNGGDKKNQGVTQPVDSSDWNAFRDAHVNGDPTEAWWRANMDMEAYYSFHALNRLTGNVDLRGGYNHYFYHRSTDNRWVPMPWDLDMMFMAKTHWSTSVNGTDYPGVIHAYKSILQNPALALEYRNRARELLDLVAGDSTPGGGQFGQLIDEFASIVNPAGQTLTWADADAAMWNLHPRTQGSDSAASGQTNHKGNFYRTSYADSRIGGDWTRWLRSSGSSGTMAHEDSMIYLRDYGTNAWPGGSWSVSNGNQLGYGYQYLVADAADSAIPQRPVVTASGDPAFPTSDLKFTSSAFADPQGAGTYSRTQWRLSEISGPGVSGYVAGAPRKYEIISIWTNESTVAPGSVSIPYGVAKPGKTYRVRVRHRDTSGRWSRWSAPAQFAASTPPPGLLMHYWNFNAINPANLLKVTETIGGGTITPVLTGGAAVEDDNGEDFSAENARDGDLAGNHLRVNTPLGATLTFALPTTDHGNVVVKYETRRSGQGAGLQNVSYTTDGSTWIPYTTVTVVDGPPVLQLLDFRGNMAADDNPLFAVRITFQQGAGGTGGNNRFDNFTIEGDELDVEPGTYAYWRSEHFSGGDLTNEAVSGPEATPAGDGISNIMRYAHGVGPYEPVLHLLPVLVKDGGGHEFRFRFDPALTDLVWKVKASNDLGSWTSTLFDSTVGPVPPMEDGWLPVTLPASLTGNPWPDPQIFVRLEVLAIP</sequence>
<dbReference type="Pfam" id="PF22825">
    <property type="entry name" value="HpiC1-like"/>
    <property type="match status" value="1"/>
</dbReference>
<dbReference type="Pfam" id="PF08757">
    <property type="entry name" value="CotH"/>
    <property type="match status" value="1"/>
</dbReference>
<dbReference type="RefSeq" id="WP_264487695.1">
    <property type="nucleotide sequence ID" value="NZ_JAPDDT010000005.1"/>
</dbReference>
<dbReference type="GO" id="GO:0016301">
    <property type="term" value="F:kinase activity"/>
    <property type="evidence" value="ECO:0007669"/>
    <property type="project" value="UniProtKB-KW"/>
</dbReference>
<keyword evidence="4" id="KW-0808">Transferase</keyword>
<dbReference type="Gene3D" id="2.60.40.10">
    <property type="entry name" value="Immunoglobulins"/>
    <property type="match status" value="3"/>
</dbReference>
<evidence type="ECO:0000313" key="4">
    <source>
        <dbReference type="EMBL" id="MCW1923586.1"/>
    </source>
</evidence>
<dbReference type="PROSITE" id="PS51841">
    <property type="entry name" value="LTD"/>
    <property type="match status" value="1"/>
</dbReference>
<dbReference type="InterPro" id="IPR013783">
    <property type="entry name" value="Ig-like_fold"/>
</dbReference>
<evidence type="ECO:0000256" key="1">
    <source>
        <dbReference type="SAM" id="SignalP"/>
    </source>
</evidence>
<dbReference type="InterPro" id="IPR001322">
    <property type="entry name" value="Lamin_tail_dom"/>
</dbReference>
<feature type="chain" id="PRO_5046507106" evidence="1">
    <location>
        <begin position="21"/>
        <end position="1881"/>
    </location>
</feature>
<feature type="domain" description="Fibronectin type-III" evidence="2">
    <location>
        <begin position="292"/>
        <end position="395"/>
    </location>
</feature>
<dbReference type="SUPFAM" id="SSF49785">
    <property type="entry name" value="Galactose-binding domain-like"/>
    <property type="match status" value="1"/>
</dbReference>
<keyword evidence="4" id="KW-0418">Kinase</keyword>
<dbReference type="Proteomes" id="UP001320876">
    <property type="component" value="Unassembled WGS sequence"/>
</dbReference>
<organism evidence="4 5">
    <name type="scientific">Luteolibacter arcticus</name>
    <dbReference type="NCBI Taxonomy" id="1581411"/>
    <lineage>
        <taxon>Bacteria</taxon>
        <taxon>Pseudomonadati</taxon>
        <taxon>Verrucomicrobiota</taxon>
        <taxon>Verrucomicrobiia</taxon>
        <taxon>Verrucomicrobiales</taxon>
        <taxon>Verrucomicrobiaceae</taxon>
        <taxon>Luteolibacter</taxon>
    </lineage>
</organism>
<evidence type="ECO:0000313" key="5">
    <source>
        <dbReference type="Proteomes" id="UP001320876"/>
    </source>
</evidence>
<dbReference type="SUPFAM" id="SSF49265">
    <property type="entry name" value="Fibronectin type III"/>
    <property type="match status" value="2"/>
</dbReference>
<dbReference type="Pfam" id="PF00932">
    <property type="entry name" value="LTD"/>
    <property type="match status" value="1"/>
</dbReference>
<protein>
    <submittedName>
        <fullName evidence="4">CotH kinase family protein</fullName>
    </submittedName>
</protein>
<dbReference type="Gene3D" id="2.60.120.260">
    <property type="entry name" value="Galactose-binding domain-like"/>
    <property type="match status" value="1"/>
</dbReference>
<dbReference type="PROSITE" id="PS50853">
    <property type="entry name" value="FN3"/>
    <property type="match status" value="2"/>
</dbReference>